<dbReference type="CDD" id="cd14789">
    <property type="entry name" value="Tiki"/>
    <property type="match status" value="1"/>
</dbReference>
<dbReference type="AlphaFoldDB" id="A0A7H0LQT8"/>
<dbReference type="PANTHER" id="PTHR40590:SF1">
    <property type="entry name" value="CYTOPLASMIC PROTEIN"/>
    <property type="match status" value="1"/>
</dbReference>
<name>A0A7H0LQT8_9SPHN</name>
<reference evidence="1 2" key="1">
    <citation type="submission" date="2020-09" db="EMBL/GenBank/DDBJ databases">
        <title>Sphingomonas sp., a new species isolated from pork steak.</title>
        <authorList>
            <person name="Heidler von Heilborn D."/>
        </authorList>
    </citation>
    <scope>NUCLEOTIDE SEQUENCE [LARGE SCALE GENOMIC DNA]</scope>
    <source>
        <strain evidence="2">S8-3T</strain>
    </source>
</reference>
<dbReference type="KEGG" id="spap:H3Z74_14595"/>
<gene>
    <name evidence="1" type="ORF">H3Z74_14595</name>
</gene>
<dbReference type="Proteomes" id="UP000516148">
    <property type="component" value="Chromosome"/>
</dbReference>
<proteinExistence type="predicted"/>
<accession>A0A7H0LQT8</accession>
<dbReference type="PANTHER" id="PTHR40590">
    <property type="entry name" value="CYTOPLASMIC PROTEIN-RELATED"/>
    <property type="match status" value="1"/>
</dbReference>
<organism evidence="1 2">
    <name type="scientific">Sphingomonas alpina</name>
    <dbReference type="NCBI Taxonomy" id="653931"/>
    <lineage>
        <taxon>Bacteria</taxon>
        <taxon>Pseudomonadati</taxon>
        <taxon>Pseudomonadota</taxon>
        <taxon>Alphaproteobacteria</taxon>
        <taxon>Sphingomonadales</taxon>
        <taxon>Sphingomonadaceae</taxon>
        <taxon>Sphingomonas</taxon>
    </lineage>
</organism>
<keyword evidence="2" id="KW-1185">Reference proteome</keyword>
<evidence type="ECO:0000313" key="1">
    <source>
        <dbReference type="EMBL" id="QNQ12041.1"/>
    </source>
</evidence>
<dbReference type="EMBL" id="CP061038">
    <property type="protein sequence ID" value="QNQ12041.1"/>
    <property type="molecule type" value="Genomic_DNA"/>
</dbReference>
<protein>
    <submittedName>
        <fullName evidence="1">TraB/GumN family protein</fullName>
    </submittedName>
</protein>
<dbReference type="InterPro" id="IPR047111">
    <property type="entry name" value="YbaP-like"/>
</dbReference>
<dbReference type="Pfam" id="PF01963">
    <property type="entry name" value="TraB_PrgY_gumN"/>
    <property type="match status" value="1"/>
</dbReference>
<dbReference type="InterPro" id="IPR002816">
    <property type="entry name" value="TraB/PrgY/GumN_fam"/>
</dbReference>
<dbReference type="PROSITE" id="PS51257">
    <property type="entry name" value="PROKAR_LIPOPROTEIN"/>
    <property type="match status" value="1"/>
</dbReference>
<evidence type="ECO:0000313" key="2">
    <source>
        <dbReference type="Proteomes" id="UP000516148"/>
    </source>
</evidence>
<sequence>MRPLLAAALALLATACDRPALEARPALWRVQDADTTIWLLGTVHVLPPNVRWETPAIDAAIDGADMLVTEIPAQPPEQAAAAFAAATRADGLPPVADRVPPGQRDHLAQAAHAAGISTETLDGMKSWAAAATLSGGESRAMGATIDNGVEAVVALRFASAGKPRRALETQAGQLAMFDALPEAAQRVLLLRAVERSDGYRRTLAAWRSGDTARIAATFEPGFRGAPALENTLVIDRNRRWSGWIARRMNAPGKVLIAVGAGHLAGDRSVVAMLQAQGLTVERVQ</sequence>